<keyword evidence="13" id="KW-1185">Reference proteome</keyword>
<keyword evidence="9 11" id="KW-0472">Membrane</keyword>
<gene>
    <name evidence="12" type="ORF">PIIN_04469</name>
</gene>
<feature type="transmembrane region" description="Helical" evidence="11">
    <location>
        <begin position="743"/>
        <end position="760"/>
    </location>
</feature>
<keyword evidence="7" id="KW-0256">Endoplasmic reticulum</keyword>
<dbReference type="InterPro" id="IPR037675">
    <property type="entry name" value="PIG-O_N"/>
</dbReference>
<evidence type="ECO:0000256" key="4">
    <source>
        <dbReference type="ARBA" id="ARBA00022502"/>
    </source>
</evidence>
<evidence type="ECO:0000313" key="12">
    <source>
        <dbReference type="EMBL" id="CCA70532.1"/>
    </source>
</evidence>
<evidence type="ECO:0000256" key="2">
    <source>
        <dbReference type="ARBA" id="ARBA00004687"/>
    </source>
</evidence>
<evidence type="ECO:0000256" key="5">
    <source>
        <dbReference type="ARBA" id="ARBA00022679"/>
    </source>
</evidence>
<sequence length="970" mass="106317">MLNAFKTVPTRAATLLLVWLFILRISGIYLFTRGFLLSRLSLSNTNDCKTCTLPPTHKRAIFLIIDALRFDFISPDPPSPPNEAHHHVFTLPQELSAKYPHHSFIFNAHSDPPTATMQRIKGVTTGSLPTFIDISANFGATSIEEDSLLSRLKAAGKKIAFMGDDTWMSLYADLLDESHPFDSFNVEDLHSVDNGVVEHLFPLLQQPIKDWDFLIGHFLGVDHAGHRVGPGHSTMKSKLQQMDRTLRQVVELLDDDTLLVVIGDHGMDTKGDHGGDDPWETSAATWIYSKSTALRAADFGEIPAFLLPNVTFPNAPSSHRGIQQIDLVPSLALLLGIPIPFNNLGTVVPELFARGDNLRKALNLNSHQIKQYLDVYRASASGAELNPYWETLETSYRGTTAGSSPEENHSFARLALESCRALWAQFSMTLIILGLVVILATIPATALFTRSTPDWPDTTVDTVANSMLAFLVGAAAGFAIHIALASFLAMPMSSLQTTLFGGSALAAIALSYANTPVSTLRISKSTFVLLIQSILLFSNSFVFWEERVVPFLLVTSVTILVIPLRTASGRLLRRGLFFWSVFVACVRLINLSTVCREEQGAYCHVTFYSSSVLPSPPLLVLLASIPVALMLPTVVRRFMKIAAADHALAPITVEGYLRLALFGGTSFWLFDWLESHHSSLGLDQTISTTTIRIIRTTISKIIMWTSGLGLAVWSASPLNLAIRKQTDGSGKVTVQVLGFTNSYGSFYLSFLLYIFTSIWITSQLSAQISLALCFTAFLAYLELVDTIRDVTPAERPGIYRAPTLAQVTPVALLALQVFYATGHQATLNSLQWKSAFILSAERSLWSPVTVTLNTIGPVFIVALATPLLALWAVEPFNPTSSVQTQQRYVVRGALRSSLLISNYFTVILLASAACAMVLRRHLMVWKVFAPRFMLAALCTIAVDLAGIIGMFGGVGTVVQRVSSTYQGVTE</sequence>
<dbReference type="InterPro" id="IPR039524">
    <property type="entry name" value="PIGO/GPI13"/>
</dbReference>
<dbReference type="InParanoid" id="G4TGT9"/>
<name>G4TGT9_SERID</name>
<proteinExistence type="inferred from homology"/>
<keyword evidence="6 11" id="KW-0812">Transmembrane</keyword>
<keyword evidence="4" id="KW-0337">GPI-anchor biosynthesis</keyword>
<dbReference type="GO" id="GO:0051377">
    <property type="term" value="F:mannose-ethanolamine phosphotransferase activity"/>
    <property type="evidence" value="ECO:0007669"/>
    <property type="project" value="InterPro"/>
</dbReference>
<dbReference type="OMA" id="EDEYVIM"/>
<dbReference type="SUPFAM" id="SSF53649">
    <property type="entry name" value="Alkaline phosphatase-like"/>
    <property type="match status" value="1"/>
</dbReference>
<feature type="transmembrane region" description="Helical" evidence="11">
    <location>
        <begin position="614"/>
        <end position="635"/>
    </location>
</feature>
<organism evidence="12 13">
    <name type="scientific">Serendipita indica (strain DSM 11827)</name>
    <name type="common">Root endophyte fungus</name>
    <name type="synonym">Piriformospora indica</name>
    <dbReference type="NCBI Taxonomy" id="1109443"/>
    <lineage>
        <taxon>Eukaryota</taxon>
        <taxon>Fungi</taxon>
        <taxon>Dikarya</taxon>
        <taxon>Basidiomycota</taxon>
        <taxon>Agaricomycotina</taxon>
        <taxon>Agaricomycetes</taxon>
        <taxon>Sebacinales</taxon>
        <taxon>Serendipitaceae</taxon>
        <taxon>Serendipita</taxon>
    </lineage>
</organism>
<feature type="transmembrane region" description="Helical" evidence="11">
    <location>
        <begin position="548"/>
        <end position="564"/>
    </location>
</feature>
<evidence type="ECO:0000313" key="13">
    <source>
        <dbReference type="Proteomes" id="UP000007148"/>
    </source>
</evidence>
<dbReference type="GO" id="GO:0005789">
    <property type="term" value="C:endoplasmic reticulum membrane"/>
    <property type="evidence" value="ECO:0007669"/>
    <property type="project" value="UniProtKB-SubCell"/>
</dbReference>
<dbReference type="OrthoDB" id="272139at2759"/>
<dbReference type="eggNOG" id="KOG2126">
    <property type="taxonomic scope" value="Eukaryota"/>
</dbReference>
<feature type="transmembrane region" description="Helical" evidence="11">
    <location>
        <begin position="647"/>
        <end position="670"/>
    </location>
</feature>
<keyword evidence="10" id="KW-0325">Glycoprotein</keyword>
<feature type="transmembrane region" description="Helical" evidence="11">
    <location>
        <begin position="701"/>
        <end position="722"/>
    </location>
</feature>
<evidence type="ECO:0000256" key="8">
    <source>
        <dbReference type="ARBA" id="ARBA00022989"/>
    </source>
</evidence>
<evidence type="ECO:0000256" key="7">
    <source>
        <dbReference type="ARBA" id="ARBA00022824"/>
    </source>
</evidence>
<comment type="similarity">
    <text evidence="3">Belongs to the PIGG/PIGN/PIGO family. PIGO subfamily.</text>
</comment>
<evidence type="ECO:0000256" key="3">
    <source>
        <dbReference type="ARBA" id="ARBA00008695"/>
    </source>
</evidence>
<feature type="transmembrane region" description="Helical" evidence="11">
    <location>
        <begin position="495"/>
        <end position="513"/>
    </location>
</feature>
<dbReference type="FunCoup" id="G4TGT9">
    <property type="interactions" value="142"/>
</dbReference>
<reference evidence="12 13" key="1">
    <citation type="journal article" date="2011" name="PLoS Pathog.">
        <title>Endophytic Life Strategies Decoded by Genome and Transcriptome Analyses of the Mutualistic Root Symbiont Piriformospora indica.</title>
        <authorList>
            <person name="Zuccaro A."/>
            <person name="Lahrmann U."/>
            <person name="Guldener U."/>
            <person name="Langen G."/>
            <person name="Pfiffi S."/>
            <person name="Biedenkopf D."/>
            <person name="Wong P."/>
            <person name="Samans B."/>
            <person name="Grimm C."/>
            <person name="Basiewicz M."/>
            <person name="Murat C."/>
            <person name="Martin F."/>
            <person name="Kogel K.H."/>
        </authorList>
    </citation>
    <scope>NUCLEOTIDE SEQUENCE [LARGE SCALE GENOMIC DNA]</scope>
    <source>
        <strain evidence="12 13">DSM 11827</strain>
    </source>
</reference>
<feature type="transmembrane region" description="Helical" evidence="11">
    <location>
        <begin position="893"/>
        <end position="918"/>
    </location>
</feature>
<comment type="subcellular location">
    <subcellularLocation>
        <location evidence="1">Endoplasmic reticulum membrane</location>
        <topology evidence="1">Multi-pass membrane protein</topology>
    </subcellularLocation>
</comment>
<dbReference type="Pfam" id="PF01663">
    <property type="entry name" value="Phosphodiest"/>
    <property type="match status" value="1"/>
</dbReference>
<accession>G4TGT9</accession>
<feature type="transmembrane region" description="Helical" evidence="11">
    <location>
        <begin position="930"/>
        <end position="954"/>
    </location>
</feature>
<protein>
    <submittedName>
        <fullName evidence="12">Related to phosphatidylinositol-glycan biosynthesis, class O protein (PIG-O)</fullName>
    </submittedName>
</protein>
<comment type="pathway">
    <text evidence="2">Glycolipid biosynthesis; glycosylphosphatidylinositol-anchor biosynthesis.</text>
</comment>
<keyword evidence="5" id="KW-0808">Transferase</keyword>
<evidence type="ECO:0000256" key="10">
    <source>
        <dbReference type="ARBA" id="ARBA00023180"/>
    </source>
</evidence>
<dbReference type="InterPro" id="IPR002591">
    <property type="entry name" value="Phosphodiest/P_Trfase"/>
</dbReference>
<evidence type="ECO:0000256" key="6">
    <source>
        <dbReference type="ARBA" id="ARBA00022692"/>
    </source>
</evidence>
<feature type="transmembrane region" description="Helical" evidence="11">
    <location>
        <begin position="766"/>
        <end position="784"/>
    </location>
</feature>
<dbReference type="CDD" id="cd16023">
    <property type="entry name" value="GPI_EPT_3"/>
    <property type="match status" value="1"/>
</dbReference>
<evidence type="ECO:0000256" key="1">
    <source>
        <dbReference type="ARBA" id="ARBA00004477"/>
    </source>
</evidence>
<dbReference type="Proteomes" id="UP000007148">
    <property type="component" value="Unassembled WGS sequence"/>
</dbReference>
<dbReference type="Gene3D" id="3.40.720.10">
    <property type="entry name" value="Alkaline Phosphatase, subunit A"/>
    <property type="match status" value="1"/>
</dbReference>
<feature type="transmembrane region" description="Helical" evidence="11">
    <location>
        <begin position="422"/>
        <end position="448"/>
    </location>
</feature>
<dbReference type="AlphaFoldDB" id="G4TGT9"/>
<dbReference type="HOGENOM" id="CLU_004298_1_1_1"/>
<feature type="transmembrane region" description="Helical" evidence="11">
    <location>
        <begin position="850"/>
        <end position="873"/>
    </location>
</feature>
<dbReference type="EMBL" id="CAFZ01000086">
    <property type="protein sequence ID" value="CCA70532.1"/>
    <property type="molecule type" value="Genomic_DNA"/>
</dbReference>
<dbReference type="PANTHER" id="PTHR23071:SF1">
    <property type="entry name" value="GPI ETHANOLAMINE PHOSPHATE TRANSFERASE 3"/>
    <property type="match status" value="1"/>
</dbReference>
<dbReference type="PANTHER" id="PTHR23071">
    <property type="entry name" value="PHOSPHATIDYLINOSITOL GLYCAN"/>
    <property type="match status" value="1"/>
</dbReference>
<feature type="transmembrane region" description="Helical" evidence="11">
    <location>
        <begin position="576"/>
        <end position="594"/>
    </location>
</feature>
<dbReference type="UniPathway" id="UPA00196"/>
<dbReference type="GO" id="GO:0006506">
    <property type="term" value="P:GPI anchor biosynthetic process"/>
    <property type="evidence" value="ECO:0007669"/>
    <property type="project" value="UniProtKB-UniPathway"/>
</dbReference>
<feature type="transmembrane region" description="Helical" evidence="11">
    <location>
        <begin position="525"/>
        <end position="542"/>
    </location>
</feature>
<dbReference type="InterPro" id="IPR017850">
    <property type="entry name" value="Alkaline_phosphatase_core_sf"/>
</dbReference>
<feature type="transmembrane region" description="Helical" evidence="11">
    <location>
        <begin position="468"/>
        <end position="489"/>
    </location>
</feature>
<comment type="caution">
    <text evidence="12">The sequence shown here is derived from an EMBL/GenBank/DDBJ whole genome shotgun (WGS) entry which is preliminary data.</text>
</comment>
<evidence type="ECO:0000256" key="9">
    <source>
        <dbReference type="ARBA" id="ARBA00023136"/>
    </source>
</evidence>
<keyword evidence="8 11" id="KW-1133">Transmembrane helix</keyword>
<dbReference type="STRING" id="1109443.G4TGT9"/>
<evidence type="ECO:0000256" key="11">
    <source>
        <dbReference type="SAM" id="Phobius"/>
    </source>
</evidence>